<dbReference type="Proteomes" id="UP000012042">
    <property type="component" value="Chromosome"/>
</dbReference>
<proteinExistence type="predicted"/>
<feature type="region of interest" description="Disordered" evidence="1">
    <location>
        <begin position="1"/>
        <end position="31"/>
    </location>
</feature>
<protein>
    <submittedName>
        <fullName evidence="2">Uncharacterized protein</fullName>
    </submittedName>
</protein>
<reference evidence="2 3" key="1">
    <citation type="journal article" date="2013" name="PLoS ONE">
        <title>Genomic Analysis by Deep Sequencing of the Probiotic Lactobacillus brevis KB290 Harboring Nine Plasmids Reveals Genomic Stability.</title>
        <authorList>
            <person name="Fukao M."/>
            <person name="Oshima K."/>
            <person name="Morita H."/>
            <person name="Toh H."/>
            <person name="Suda W."/>
            <person name="Kim S.W."/>
            <person name="Suzuki S."/>
            <person name="Yakabe T."/>
            <person name="Hattori M."/>
            <person name="Yajima N."/>
        </authorList>
    </citation>
    <scope>NUCLEOTIDE SEQUENCE [LARGE SCALE GENOMIC DNA]</scope>
    <source>
        <strain evidence="2 3">KB290</strain>
    </source>
</reference>
<feature type="compositionally biased region" description="Basic and acidic residues" evidence="1">
    <location>
        <begin position="1"/>
        <end position="18"/>
    </location>
</feature>
<sequence>MKRGENFDEIRGKIKESLAKGGSTDETTRRS</sequence>
<gene>
    <name evidence="2" type="ORF">LVISKB_0528</name>
</gene>
<evidence type="ECO:0000313" key="3">
    <source>
        <dbReference type="Proteomes" id="UP000012042"/>
    </source>
</evidence>
<dbReference type="AlphaFoldDB" id="M5ABI4"/>
<evidence type="ECO:0000313" key="2">
    <source>
        <dbReference type="EMBL" id="BAN06163.1"/>
    </source>
</evidence>
<evidence type="ECO:0000256" key="1">
    <source>
        <dbReference type="SAM" id="MobiDB-lite"/>
    </source>
</evidence>
<organism evidence="2 3">
    <name type="scientific">Levilactobacillus brevis KB290</name>
    <dbReference type="NCBI Taxonomy" id="1001583"/>
    <lineage>
        <taxon>Bacteria</taxon>
        <taxon>Bacillati</taxon>
        <taxon>Bacillota</taxon>
        <taxon>Bacilli</taxon>
        <taxon>Lactobacillales</taxon>
        <taxon>Lactobacillaceae</taxon>
        <taxon>Levilactobacillus</taxon>
    </lineage>
</organism>
<dbReference type="EMBL" id="AP012167">
    <property type="protein sequence ID" value="BAN06163.1"/>
    <property type="molecule type" value="Genomic_DNA"/>
</dbReference>
<accession>M5ABI4</accession>
<name>M5ABI4_LEVBR</name>
<dbReference type="HOGENOM" id="CLU_3397116_0_0_9"/>
<dbReference type="KEGG" id="lbk:LVISKB_0528"/>